<keyword evidence="3" id="KW-1185">Reference proteome</keyword>
<dbReference type="Proteomes" id="UP001182556">
    <property type="component" value="Unassembled WGS sequence"/>
</dbReference>
<evidence type="ECO:0000256" key="1">
    <source>
        <dbReference type="SAM" id="MobiDB-lite"/>
    </source>
</evidence>
<protein>
    <submittedName>
        <fullName evidence="2">Uncharacterized protein</fullName>
    </submittedName>
</protein>
<sequence>MSRTTHLLSLARSLPASPIRAPGTPQLSDALEKIITRTFPASSTSTTAAGGVTTERVLGPSEEKAMERMIASLERIKANDSLRQYPLSDLTVRPAHDPLYYKRILDGVARSQRGEGRSWWRRFFQVKGEA</sequence>
<reference evidence="2" key="1">
    <citation type="submission" date="2023-02" db="EMBL/GenBank/DDBJ databases">
        <title>Identification and recombinant expression of a fungal hydrolase from Papiliotrema laurentii that hydrolyzes apple cutin and clears colloidal polyester polyurethane.</title>
        <authorList>
            <consortium name="DOE Joint Genome Institute"/>
            <person name="Roman V.A."/>
            <person name="Bojanowski C."/>
            <person name="Crable B.R."/>
            <person name="Wagner D.N."/>
            <person name="Hung C.S."/>
            <person name="Nadeau L.J."/>
            <person name="Schratz L."/>
            <person name="Haridas S."/>
            <person name="Pangilinan J."/>
            <person name="Lipzen A."/>
            <person name="Na H."/>
            <person name="Yan M."/>
            <person name="Ng V."/>
            <person name="Grigoriev I.V."/>
            <person name="Spatafora J.W."/>
            <person name="Barlow D."/>
            <person name="Biffinger J."/>
            <person name="Kelley-Loughnane N."/>
            <person name="Varaljay V.A."/>
            <person name="Crookes-Goodson W.J."/>
        </authorList>
    </citation>
    <scope>NUCLEOTIDE SEQUENCE</scope>
    <source>
        <strain evidence="2">5307AH</strain>
    </source>
</reference>
<organism evidence="2 3">
    <name type="scientific">Papiliotrema laurentii</name>
    <name type="common">Cryptococcus laurentii</name>
    <dbReference type="NCBI Taxonomy" id="5418"/>
    <lineage>
        <taxon>Eukaryota</taxon>
        <taxon>Fungi</taxon>
        <taxon>Dikarya</taxon>
        <taxon>Basidiomycota</taxon>
        <taxon>Agaricomycotina</taxon>
        <taxon>Tremellomycetes</taxon>
        <taxon>Tremellales</taxon>
        <taxon>Rhynchogastremaceae</taxon>
        <taxon>Papiliotrema</taxon>
    </lineage>
</organism>
<comment type="caution">
    <text evidence="2">The sequence shown here is derived from an EMBL/GenBank/DDBJ whole genome shotgun (WGS) entry which is preliminary data.</text>
</comment>
<accession>A0AAD9FUC7</accession>
<dbReference type="Pfam" id="PF20180">
    <property type="entry name" value="UQCC2_CBP6"/>
    <property type="match status" value="1"/>
</dbReference>
<gene>
    <name evidence="2" type="ORF">DB88DRAFT_481482</name>
</gene>
<proteinExistence type="predicted"/>
<dbReference type="AlphaFoldDB" id="A0AAD9FUC7"/>
<feature type="region of interest" description="Disordered" evidence="1">
    <location>
        <begin position="42"/>
        <end position="61"/>
    </location>
</feature>
<evidence type="ECO:0000313" key="3">
    <source>
        <dbReference type="Proteomes" id="UP001182556"/>
    </source>
</evidence>
<evidence type="ECO:0000313" key="2">
    <source>
        <dbReference type="EMBL" id="KAK1926335.1"/>
    </source>
</evidence>
<dbReference type="EMBL" id="JAODAN010000002">
    <property type="protein sequence ID" value="KAK1926335.1"/>
    <property type="molecule type" value="Genomic_DNA"/>
</dbReference>
<name>A0AAD9FUC7_PAPLA</name>